<dbReference type="Proteomes" id="UP000078492">
    <property type="component" value="Unassembled WGS sequence"/>
</dbReference>
<proteinExistence type="predicted"/>
<organism evidence="1 2">
    <name type="scientific">Trachymyrmex cornetzi</name>
    <dbReference type="NCBI Taxonomy" id="471704"/>
    <lineage>
        <taxon>Eukaryota</taxon>
        <taxon>Metazoa</taxon>
        <taxon>Ecdysozoa</taxon>
        <taxon>Arthropoda</taxon>
        <taxon>Hexapoda</taxon>
        <taxon>Insecta</taxon>
        <taxon>Pterygota</taxon>
        <taxon>Neoptera</taxon>
        <taxon>Endopterygota</taxon>
        <taxon>Hymenoptera</taxon>
        <taxon>Apocrita</taxon>
        <taxon>Aculeata</taxon>
        <taxon>Formicoidea</taxon>
        <taxon>Formicidae</taxon>
        <taxon>Myrmicinae</taxon>
        <taxon>Trachymyrmex</taxon>
    </lineage>
</organism>
<evidence type="ECO:0000313" key="1">
    <source>
        <dbReference type="EMBL" id="KYN12664.1"/>
    </source>
</evidence>
<protein>
    <submittedName>
        <fullName evidence="1">Uncharacterized protein</fullName>
    </submittedName>
</protein>
<reference evidence="1 2" key="1">
    <citation type="submission" date="2015-09" db="EMBL/GenBank/DDBJ databases">
        <title>Trachymyrmex cornetzi WGS genome.</title>
        <authorList>
            <person name="Nygaard S."/>
            <person name="Hu H."/>
            <person name="Boomsma J."/>
            <person name="Zhang G."/>
        </authorList>
    </citation>
    <scope>NUCLEOTIDE SEQUENCE [LARGE SCALE GENOMIC DNA]</scope>
    <source>
        <strain evidence="1">Tcor2-1</strain>
        <tissue evidence="1">Whole body</tissue>
    </source>
</reference>
<sequence length="633" mass="72801">MLHLFPVNTIKSCKRNWRPSRKESEEGLLLHLHTIADLETKLKERTAKLQSFGQPSQPLAVIIGPSFDEIKQCFIVINTFRYEVETPLKAVDLVFKICNALNVRYPFEVGHYDDWQVNNPLGSHCTSLGGVYYYVPCLPPESVSRLENIFLALLFNTEDRKEFGNQQTFAPLIEELNFLEQVGITITVNGNHHQIYFVLGLLLGDNLGLHAMCGYVESFRANYTCRFCKMHRTISQTTCLEDDSILRTRESYNTDLALTNSSLSGIKEECIFNAITSFHVIDNAYVDIMHDILEGIAHYDMIPIINHFIQIGDFILSGLNYSLQMFDYGPSIQNKPPLIAPDFATKSKLKMTASEMLTFCQLFGVIIGHNVKSYNDPFWKLYLLLKEIIEFVFTKSVSQESVSTFKILVEEHHIQYMKCTKQDLKPKRHNLIHYARVMMQCGPLVSLSVIRLEGFHKVLKKISNVVMSRKNIALSITTRYQFLFCYKLMAQESILPNIQIGSGNVINISEHHQFNNFVLSLPDDINYNTCFVTNWIDYKGTRYKSKMVLLCGIDETFCPMFAEIQFIIIHHNSPLFICSFLINIGLNCSIGGFEVKQSIKWLSIKYEDLVDPFPLFVYTMGNGERYIILRHYV</sequence>
<evidence type="ECO:0000313" key="2">
    <source>
        <dbReference type="Proteomes" id="UP000078492"/>
    </source>
</evidence>
<keyword evidence="2" id="KW-1185">Reference proteome</keyword>
<dbReference type="EMBL" id="KQ980823">
    <property type="protein sequence ID" value="KYN12664.1"/>
    <property type="molecule type" value="Genomic_DNA"/>
</dbReference>
<name>A0A151IXB2_9HYME</name>
<gene>
    <name evidence="1" type="ORF">ALC57_15161</name>
</gene>
<dbReference type="AlphaFoldDB" id="A0A151IXB2"/>
<accession>A0A151IXB2</accession>